<proteinExistence type="predicted"/>
<dbReference type="GO" id="GO:0006796">
    <property type="term" value="P:phosphate-containing compound metabolic process"/>
    <property type="evidence" value="ECO:0007669"/>
    <property type="project" value="InterPro"/>
</dbReference>
<comment type="cofactor">
    <cofactor evidence="1">
        <name>Mg(2+)</name>
        <dbReference type="ChEBI" id="CHEBI:18420"/>
    </cofactor>
</comment>
<dbReference type="InterPro" id="IPR036649">
    <property type="entry name" value="Pyrophosphatase_sf"/>
</dbReference>
<dbReference type="GO" id="GO:0004427">
    <property type="term" value="F:inorganic diphosphate phosphatase activity"/>
    <property type="evidence" value="ECO:0007669"/>
    <property type="project" value="UniProtKB-EC"/>
</dbReference>
<name>A0A5D6UWH6_9BACT</name>
<protein>
    <recommendedName>
        <fullName evidence="2">inorganic diphosphatase</fullName>
        <ecNumber evidence="2">3.6.1.1</ecNumber>
    </recommendedName>
</protein>
<keyword evidence="4" id="KW-0378">Hydrolase</keyword>
<gene>
    <name evidence="6" type="ORF">FY528_16945</name>
</gene>
<evidence type="ECO:0000256" key="2">
    <source>
        <dbReference type="ARBA" id="ARBA00012146"/>
    </source>
</evidence>
<reference evidence="6 7" key="1">
    <citation type="submission" date="2019-08" db="EMBL/GenBank/DDBJ databases">
        <authorList>
            <person name="Seo M.-J."/>
        </authorList>
    </citation>
    <scope>NUCLEOTIDE SEQUENCE [LARGE SCALE GENOMIC DNA]</scope>
    <source>
        <strain evidence="6 7">KIGAM108</strain>
    </source>
</reference>
<keyword evidence="7" id="KW-1185">Reference proteome</keyword>
<dbReference type="InterPro" id="IPR008162">
    <property type="entry name" value="Pyrophosphatase"/>
</dbReference>
<dbReference type="Pfam" id="PF00719">
    <property type="entry name" value="Pyrophosphatase"/>
    <property type="match status" value="1"/>
</dbReference>
<dbReference type="Gene3D" id="3.90.80.10">
    <property type="entry name" value="Inorganic pyrophosphatase"/>
    <property type="match status" value="1"/>
</dbReference>
<keyword evidence="3" id="KW-0479">Metal-binding</keyword>
<dbReference type="GO" id="GO:0005737">
    <property type="term" value="C:cytoplasm"/>
    <property type="evidence" value="ECO:0007669"/>
    <property type="project" value="InterPro"/>
</dbReference>
<evidence type="ECO:0000313" key="7">
    <source>
        <dbReference type="Proteomes" id="UP000322791"/>
    </source>
</evidence>
<organism evidence="6 7">
    <name type="scientific">Hymenobacter lutimineralis</name>
    <dbReference type="NCBI Taxonomy" id="2606448"/>
    <lineage>
        <taxon>Bacteria</taxon>
        <taxon>Pseudomonadati</taxon>
        <taxon>Bacteroidota</taxon>
        <taxon>Cytophagia</taxon>
        <taxon>Cytophagales</taxon>
        <taxon>Hymenobacteraceae</taxon>
        <taxon>Hymenobacter</taxon>
    </lineage>
</organism>
<evidence type="ECO:0000256" key="4">
    <source>
        <dbReference type="ARBA" id="ARBA00022801"/>
    </source>
</evidence>
<dbReference type="EMBL" id="VTHL01000021">
    <property type="protein sequence ID" value="TYZ06749.1"/>
    <property type="molecule type" value="Genomic_DNA"/>
</dbReference>
<dbReference type="EC" id="3.6.1.1" evidence="2"/>
<comment type="caution">
    <text evidence="6">The sequence shown here is derived from an EMBL/GenBank/DDBJ whole genome shotgun (WGS) entry which is preliminary data.</text>
</comment>
<evidence type="ECO:0000256" key="1">
    <source>
        <dbReference type="ARBA" id="ARBA00001946"/>
    </source>
</evidence>
<evidence type="ECO:0000256" key="3">
    <source>
        <dbReference type="ARBA" id="ARBA00022723"/>
    </source>
</evidence>
<dbReference type="Proteomes" id="UP000322791">
    <property type="component" value="Unassembled WGS sequence"/>
</dbReference>
<dbReference type="SUPFAM" id="SSF50324">
    <property type="entry name" value="Inorganic pyrophosphatase"/>
    <property type="match status" value="1"/>
</dbReference>
<keyword evidence="5" id="KW-0460">Magnesium</keyword>
<dbReference type="GO" id="GO:0000287">
    <property type="term" value="F:magnesium ion binding"/>
    <property type="evidence" value="ECO:0007669"/>
    <property type="project" value="InterPro"/>
</dbReference>
<sequence>MRAWWCPSFPEVSSSSTYPWLARSSATGCPAAARSLPTTCALSSTSTSSTLSACWMSTWRSSNRSALNWALLALLTGGASSCSTDYSTLPTYSAERKLLQVVVEVPAGTNHLQHYNPATRQFEAVRRAGLDQVVEFLPSPGNQGFIPSTLAAEQQTPLPALVLAEAQPAGTVVEVQALGLLTLDDGGQLRQVVLATPARPSQQILPGISTWQGLINKYPGVRTALSQWYQHQGRPGEIRIVSWKDERAAAQAVQQAR</sequence>
<accession>A0A5D6UWH6</accession>
<evidence type="ECO:0000256" key="5">
    <source>
        <dbReference type="ARBA" id="ARBA00022842"/>
    </source>
</evidence>
<evidence type="ECO:0000313" key="6">
    <source>
        <dbReference type="EMBL" id="TYZ06749.1"/>
    </source>
</evidence>
<dbReference type="AlphaFoldDB" id="A0A5D6UWH6"/>